<organism evidence="6 7">
    <name type="scientific">Varanus komodoensis</name>
    <name type="common">Komodo dragon</name>
    <dbReference type="NCBI Taxonomy" id="61221"/>
    <lineage>
        <taxon>Eukaryota</taxon>
        <taxon>Metazoa</taxon>
        <taxon>Chordata</taxon>
        <taxon>Craniata</taxon>
        <taxon>Vertebrata</taxon>
        <taxon>Euteleostomi</taxon>
        <taxon>Lepidosauria</taxon>
        <taxon>Squamata</taxon>
        <taxon>Bifurcata</taxon>
        <taxon>Unidentata</taxon>
        <taxon>Episquamata</taxon>
        <taxon>Toxicofera</taxon>
        <taxon>Anguimorpha</taxon>
        <taxon>Paleoanguimorpha</taxon>
        <taxon>Varanoidea</taxon>
        <taxon>Varanidae</taxon>
        <taxon>Varanus</taxon>
    </lineage>
</organism>
<evidence type="ECO:0000256" key="5">
    <source>
        <dbReference type="SAM" id="MobiDB-lite"/>
    </source>
</evidence>
<dbReference type="PANTHER" id="PTHR10500:SF7">
    <property type="entry name" value="BETA-MICROSEMINOPROTEIN"/>
    <property type="match status" value="1"/>
</dbReference>
<keyword evidence="4" id="KW-1015">Disulfide bond</keyword>
<sequence>MQRYPGQARFRLGSPGEAPSLHCPPPPPVPGCFHDGQWHRVAAVWKASTCLRCECKATELICCSLVSRPINYDKRVCVAMFHRQSCSIRVVKKTNPAESCQVFAGVG</sequence>
<accession>A0A8D2KTS3</accession>
<evidence type="ECO:0008006" key="8">
    <source>
        <dbReference type="Google" id="ProtNLM"/>
    </source>
</evidence>
<evidence type="ECO:0000313" key="6">
    <source>
        <dbReference type="Ensembl" id="ENSVKKP00000006600.1"/>
    </source>
</evidence>
<dbReference type="PANTHER" id="PTHR10500">
    <property type="entry name" value="BETA-MICROSEMINOPROTEIN"/>
    <property type="match status" value="1"/>
</dbReference>
<comment type="similarity">
    <text evidence="2">Belongs to the beta-microseminoprotein family.</text>
</comment>
<dbReference type="AlphaFoldDB" id="A0A8D2KTS3"/>
<evidence type="ECO:0000256" key="4">
    <source>
        <dbReference type="ARBA" id="ARBA00023157"/>
    </source>
</evidence>
<proteinExistence type="inferred from homology"/>
<dbReference type="Ensembl" id="ENSVKKT00000006777.1">
    <property type="protein sequence ID" value="ENSVKKP00000006600.1"/>
    <property type="gene ID" value="ENSVKKG00000004790.1"/>
</dbReference>
<dbReference type="Gene3D" id="2.20.25.590">
    <property type="match status" value="1"/>
</dbReference>
<comment type="subcellular location">
    <subcellularLocation>
        <location evidence="1">Secreted</location>
    </subcellularLocation>
</comment>
<evidence type="ECO:0000313" key="7">
    <source>
        <dbReference type="Proteomes" id="UP000694545"/>
    </source>
</evidence>
<dbReference type="Gene3D" id="2.10.70.10">
    <property type="entry name" value="Complement Module, domain 1"/>
    <property type="match status" value="1"/>
</dbReference>
<name>A0A8D2KTS3_VARKO</name>
<dbReference type="Pfam" id="PF05825">
    <property type="entry name" value="PSP94"/>
    <property type="match status" value="1"/>
</dbReference>
<evidence type="ECO:0000256" key="1">
    <source>
        <dbReference type="ARBA" id="ARBA00004613"/>
    </source>
</evidence>
<reference evidence="6" key="1">
    <citation type="submission" date="2025-08" db="UniProtKB">
        <authorList>
            <consortium name="Ensembl"/>
        </authorList>
    </citation>
    <scope>IDENTIFICATION</scope>
</reference>
<dbReference type="OMA" id="MTHCQDD"/>
<dbReference type="GO" id="GO:0005576">
    <property type="term" value="C:extracellular region"/>
    <property type="evidence" value="ECO:0007669"/>
    <property type="project" value="UniProtKB-SubCell"/>
</dbReference>
<dbReference type="InterPro" id="IPR008735">
    <property type="entry name" value="PSP94"/>
</dbReference>
<protein>
    <recommendedName>
        <fullName evidence="8">Beta-microseminoprotein</fullName>
    </recommendedName>
</protein>
<evidence type="ECO:0000256" key="3">
    <source>
        <dbReference type="ARBA" id="ARBA00022525"/>
    </source>
</evidence>
<evidence type="ECO:0000256" key="2">
    <source>
        <dbReference type="ARBA" id="ARBA00010352"/>
    </source>
</evidence>
<reference evidence="6" key="2">
    <citation type="submission" date="2025-09" db="UniProtKB">
        <authorList>
            <consortium name="Ensembl"/>
        </authorList>
    </citation>
    <scope>IDENTIFICATION</scope>
</reference>
<keyword evidence="3" id="KW-0964">Secreted</keyword>
<dbReference type="Proteomes" id="UP000694545">
    <property type="component" value="Unplaced"/>
</dbReference>
<feature type="region of interest" description="Disordered" evidence="5">
    <location>
        <begin position="1"/>
        <end position="20"/>
    </location>
</feature>
<keyword evidence="7" id="KW-1185">Reference proteome</keyword>